<dbReference type="Proteomes" id="UP001174136">
    <property type="component" value="Unassembled WGS sequence"/>
</dbReference>
<evidence type="ECO:0000259" key="6">
    <source>
        <dbReference type="PROSITE" id="PS50279"/>
    </source>
</evidence>
<dbReference type="SUPFAM" id="SSF57362">
    <property type="entry name" value="BPTI-like"/>
    <property type="match status" value="1"/>
</dbReference>
<dbReference type="GO" id="GO:0005615">
    <property type="term" value="C:extracellular space"/>
    <property type="evidence" value="ECO:0007669"/>
    <property type="project" value="TreeGrafter"/>
</dbReference>
<dbReference type="FunFam" id="4.10.410.10:FF:000004">
    <property type="entry name" value="Tissue factor pathway inhibitor"/>
    <property type="match status" value="1"/>
</dbReference>
<evidence type="ECO:0000313" key="7">
    <source>
        <dbReference type="EMBL" id="KAK0153506.1"/>
    </source>
</evidence>
<dbReference type="PROSITE" id="PS00280">
    <property type="entry name" value="BPTI_KUNITZ_1"/>
    <property type="match status" value="1"/>
</dbReference>
<dbReference type="GO" id="GO:0004867">
    <property type="term" value="F:serine-type endopeptidase inhibitor activity"/>
    <property type="evidence" value="ECO:0007669"/>
    <property type="project" value="UniProtKB-KW"/>
</dbReference>
<dbReference type="PANTHER" id="PTHR10083">
    <property type="entry name" value="KUNITZ-TYPE PROTEASE INHIBITOR-RELATED"/>
    <property type="match status" value="1"/>
</dbReference>
<comment type="caution">
    <text evidence="7">The sequence shown here is derived from an EMBL/GenBank/DDBJ whole genome shotgun (WGS) entry which is preliminary data.</text>
</comment>
<dbReference type="PROSITE" id="PS50279">
    <property type="entry name" value="BPTI_KUNITZ_2"/>
    <property type="match status" value="1"/>
</dbReference>
<evidence type="ECO:0000256" key="3">
    <source>
        <dbReference type="ARBA" id="ARBA00022690"/>
    </source>
</evidence>
<dbReference type="Gene3D" id="4.10.410.10">
    <property type="entry name" value="Pancreatic trypsin inhibitor Kunitz domain"/>
    <property type="match status" value="1"/>
</dbReference>
<name>A0AA47N8G4_MERPO</name>
<dbReference type="AlphaFoldDB" id="A0AA47N8G4"/>
<dbReference type="SMART" id="SM00131">
    <property type="entry name" value="KU"/>
    <property type="match status" value="1"/>
</dbReference>
<evidence type="ECO:0000256" key="5">
    <source>
        <dbReference type="ARBA" id="ARBA00023157"/>
    </source>
</evidence>
<keyword evidence="3" id="KW-0646">Protease inhibitor</keyword>
<evidence type="ECO:0000313" key="8">
    <source>
        <dbReference type="Proteomes" id="UP001174136"/>
    </source>
</evidence>
<keyword evidence="5" id="KW-1015">Disulfide bond</keyword>
<comment type="subcellular location">
    <subcellularLocation>
        <location evidence="1">Secreted</location>
    </subcellularLocation>
</comment>
<accession>A0AA47N8G4</accession>
<keyword evidence="8" id="KW-1185">Reference proteome</keyword>
<organism evidence="7 8">
    <name type="scientific">Merluccius polli</name>
    <name type="common">Benguela hake</name>
    <name type="synonym">Merluccius cadenati</name>
    <dbReference type="NCBI Taxonomy" id="89951"/>
    <lineage>
        <taxon>Eukaryota</taxon>
        <taxon>Metazoa</taxon>
        <taxon>Chordata</taxon>
        <taxon>Craniata</taxon>
        <taxon>Vertebrata</taxon>
        <taxon>Euteleostomi</taxon>
        <taxon>Actinopterygii</taxon>
        <taxon>Neopterygii</taxon>
        <taxon>Teleostei</taxon>
        <taxon>Neoteleostei</taxon>
        <taxon>Acanthomorphata</taxon>
        <taxon>Zeiogadaria</taxon>
        <taxon>Gadariae</taxon>
        <taxon>Gadiformes</taxon>
        <taxon>Gadoidei</taxon>
        <taxon>Merlucciidae</taxon>
        <taxon>Merluccius</taxon>
    </lineage>
</organism>
<dbReference type="Pfam" id="PF00014">
    <property type="entry name" value="Kunitz_BPTI"/>
    <property type="match status" value="1"/>
</dbReference>
<dbReference type="InterPro" id="IPR036880">
    <property type="entry name" value="Kunitz_BPTI_sf"/>
</dbReference>
<dbReference type="InterPro" id="IPR050098">
    <property type="entry name" value="TFPI/VKTCI-like"/>
</dbReference>
<dbReference type="EMBL" id="JAOPHQ010000739">
    <property type="protein sequence ID" value="KAK0153506.1"/>
    <property type="molecule type" value="Genomic_DNA"/>
</dbReference>
<dbReference type="InterPro" id="IPR020901">
    <property type="entry name" value="Prtase_inh_Kunz-CS"/>
</dbReference>
<keyword evidence="2" id="KW-0964">Secreted</keyword>
<evidence type="ECO:0000256" key="1">
    <source>
        <dbReference type="ARBA" id="ARBA00004613"/>
    </source>
</evidence>
<protein>
    <submittedName>
        <fullName evidence="7">Boophilin-H2</fullName>
    </submittedName>
</protein>
<dbReference type="InterPro" id="IPR002223">
    <property type="entry name" value="Kunitz_BPTI"/>
</dbReference>
<evidence type="ECO:0000256" key="2">
    <source>
        <dbReference type="ARBA" id="ARBA00022525"/>
    </source>
</evidence>
<dbReference type="PANTHER" id="PTHR10083:SF381">
    <property type="entry name" value="BPTI_KUNITZ INHIBITOR DOMAIN-CONTAINING PROTEIN"/>
    <property type="match status" value="1"/>
</dbReference>
<keyword evidence="4" id="KW-0722">Serine protease inhibitor</keyword>
<feature type="domain" description="BPTI/Kunitz inhibitor" evidence="6">
    <location>
        <begin position="32"/>
        <end position="82"/>
    </location>
</feature>
<proteinExistence type="predicted"/>
<dbReference type="PRINTS" id="PR00759">
    <property type="entry name" value="BASICPTASE"/>
</dbReference>
<evidence type="ECO:0000256" key="4">
    <source>
        <dbReference type="ARBA" id="ARBA00022900"/>
    </source>
</evidence>
<reference evidence="7" key="1">
    <citation type="journal article" date="2023" name="Front. Mar. Sci.">
        <title>A new Merluccius polli reference genome to investigate the effects of global change in West African waters.</title>
        <authorList>
            <person name="Mateo J.L."/>
            <person name="Blanco-Fernandez C."/>
            <person name="Garcia-Vazquez E."/>
            <person name="Machado-Schiaffino G."/>
        </authorList>
    </citation>
    <scope>NUCLEOTIDE SEQUENCE</scope>
    <source>
        <strain evidence="7">C29</strain>
        <tissue evidence="7">Fin</tissue>
    </source>
</reference>
<sequence>MREVWGTAGGTDQGHKKSEATLAEMVIFNELCVMKEDAGPCKAIKERFYFDIDTGRCMMFEYGGCGGNANNFQSLQACEQTCVVPVSTGVDDAALALEMLPTATAWCLIFSFLP</sequence>
<gene>
    <name evidence="7" type="primary">H2</name>
    <name evidence="7" type="ORF">N1851_004802</name>
</gene>